<dbReference type="SUPFAM" id="SSF55874">
    <property type="entry name" value="ATPase domain of HSP90 chaperone/DNA topoisomerase II/histidine kinase"/>
    <property type="match status" value="1"/>
</dbReference>
<gene>
    <name evidence="1" type="ORF">F7D59_08035</name>
</gene>
<dbReference type="EMBL" id="VZBQ01000092">
    <property type="protein sequence ID" value="MQN89796.1"/>
    <property type="molecule type" value="Genomic_DNA"/>
</dbReference>
<accession>A0AA90V415</accession>
<dbReference type="Proteomes" id="UP000420635">
    <property type="component" value="Unassembled WGS sequence"/>
</dbReference>
<comment type="caution">
    <text evidence="1">The sequence shown here is derived from an EMBL/GenBank/DDBJ whole genome shotgun (WGS) entry which is preliminary data.</text>
</comment>
<reference evidence="2" key="1">
    <citation type="submission" date="2019-09" db="EMBL/GenBank/DDBJ databases">
        <title>Distinct polysaccharide growth profiles of human intestinal Prevotella copri isolates.</title>
        <authorList>
            <person name="Fehlner-Peach H."/>
            <person name="Magnabosco C."/>
            <person name="Raghavan V."/>
            <person name="Scher J.U."/>
            <person name="Tett A."/>
            <person name="Cox L.M."/>
            <person name="Gottsegen C."/>
            <person name="Watters A."/>
            <person name="Wiltshire- Gordon J.D."/>
            <person name="Segata N."/>
            <person name="Bonneau R."/>
            <person name="Littman D.R."/>
        </authorList>
    </citation>
    <scope>NUCLEOTIDE SEQUENCE [LARGE SCALE GENOMIC DNA]</scope>
    <source>
        <strain evidence="2">iP54</strain>
    </source>
</reference>
<evidence type="ECO:0000313" key="1">
    <source>
        <dbReference type="EMBL" id="MQN89796.1"/>
    </source>
</evidence>
<organism evidence="1 2">
    <name type="scientific">Segatella copri</name>
    <dbReference type="NCBI Taxonomy" id="165179"/>
    <lineage>
        <taxon>Bacteria</taxon>
        <taxon>Pseudomonadati</taxon>
        <taxon>Bacteroidota</taxon>
        <taxon>Bacteroidia</taxon>
        <taxon>Bacteroidales</taxon>
        <taxon>Prevotellaceae</taxon>
        <taxon>Segatella</taxon>
    </lineage>
</organism>
<name>A0AA90V415_9BACT</name>
<evidence type="ECO:0000313" key="2">
    <source>
        <dbReference type="Proteomes" id="UP000420635"/>
    </source>
</evidence>
<dbReference type="InterPro" id="IPR036890">
    <property type="entry name" value="HATPase_C_sf"/>
</dbReference>
<proteinExistence type="predicted"/>
<dbReference type="RefSeq" id="WP_153133741.1">
    <property type="nucleotide sequence ID" value="NZ_VZBQ01000092.1"/>
</dbReference>
<sequence>MKIRNIRQYIKELCKNETPELIGKDNEVWFKYVYGPNKKLDASITEAATFATNAEEQLFYEFVQNAFDAKADSLYFFFNENYLIVLNNGVPFYTDLDLETNPEHREGQLYTFLSKNKSDKYGDSHKMGEHGQGSKLLYTLLADLDEWKDNSSLLLNAIKDHKKGPSLISWSSRAQISNLCLNDGSWEPSQVDNDEEYPLFVKILYSYYPILPGQSEELFPKYEVAEVLQVFEELVQPRRNMSFLDRGTALIIPLGKGKYDKINSKENLDKVMRGLGGFVSLTNANKYSDGRDIEHIYIQGKEIDMLKVESMKVEYTKGDTDFLYVFGFNPEFATKNFVNFYKGLPIIETQYKLGFIIDSQSFGIDNSRQRINIEKEKVENQLTEAFSILKKQLLELKDTNKDLFTYIYKSLAYSSIYSIPESASYVKGAFRAVFLPFFKENYLSMDGKFYNIEEIITPVEEKEDYLLPLDSIGVSKHWANHDILPKLRTYLGIEVKSLTLAEVLNVSDEEKMNEWIIGLSEKDYKEYHNYCFRHIDGIKEYKLFKSNNNNIYSYEEITGEENVLYSTDTENIVYNDIEYIVEPFPGILSEEYYRSLYYKLKQHVALYRTSNARKDTAIHILVKAEELCPSIKSEIPSQIPLFQNWNGEYKSFDNLFIDRPKDTTLFDEFRVKGYLPSEIKEKWFIQPDKCPYNTWTWILQNIESVKKVEGWNEYAKAFLKDIRTVYKRNITEDHPKDEMRLIKNFYIDSNGCPTSDECVGLQNKSSLKAEEYELAIKTFSDFNFISEEFYKDITSDPFVQNTISTKDLIASVDTIDKKVLEIIIKISYSFLSSFWVKEEDGGKYTIKEKSYEQYNYVYDNMDKSLQLKLESIGLFSVPAAVQELMPAIRINQEFSLIKNSKLMELAIQKIDNKLSLLPIIKECNSDVVEDFYKSIPTIEISSSFTEEDIRWKVIKFGGNRKEVRQIVFNKIRFNSSVLPSTIKQRYLKVGNNEYDAYLLDEDIKNDNQSIEAFFDYLPSKDCVNWFKHTFYTNKEEVVDTAILYRKLLPVSLTTIQVKFMLDVCRSKDITEIPYKLNFSDSIKSILDMAWENKFEKIDNFVNIPGFYKTVQVYADKQLLNKEECLPEEMHEWIKDHENGLSIFSHIMTISHPLIALRDALIKNVYVMPKFDGYENGDERDMLERTTQWISSKKMSMPYLSERYNVCRAISDKLPKNYQPYYSLRMTGEIENTSDSITKPLFVFEPCEKGSAFLSVLDITTSLLDKIGDSSSLQNFIKSNKVFIFSSENELWTRGLMPSPIWKISSVVDEKEYCEWDDDIYKKWKNTEESNGIIIKLSDEPVDVKIVILSGEEKLYEEKTKNSDFGYIYDKLVVVKYLQSIDKTVIKKLSSMAAEIDFFKKPFIHLQAMYIEELENRSVQKNAESATADNGVKIAEDELVIKKNPEVSEDKIQDVIDNITEEAADKIGALNEIAKKLDEDEMKDLIDNIDKVKQILDDVVEEEKESQVRQTIGFIGELIYAHYLENKKKEFVHAALEGVGDYDFHNKTDNTYVDVKTTLYSLKDGTAPFYLHRSQNVFMQKHPDSKYHIVRISLIDLNLKKSYEELRDTYGKEANPMEDKRLRARCEALAKKYWRGAQIEEFDALSPEYAIRIEQKVNR</sequence>
<protein>
    <submittedName>
        <fullName evidence="1">Uncharacterized protein</fullName>
    </submittedName>
</protein>